<dbReference type="InterPro" id="IPR012902">
    <property type="entry name" value="N_methyl_site"/>
</dbReference>
<name>A0A1V4QGA1_UNCW3</name>
<accession>A0A1V4QGA1</accession>
<evidence type="ECO:0000313" key="3">
    <source>
        <dbReference type="Proteomes" id="UP000191663"/>
    </source>
</evidence>
<protein>
    <recommendedName>
        <fullName evidence="4">Prepilin-type N-terminal cleavage/methylation domain-containing protein</fullName>
    </recommendedName>
</protein>
<comment type="caution">
    <text evidence="2">The sequence shown here is derived from an EMBL/GenBank/DDBJ whole genome shotgun (WGS) entry which is preliminary data.</text>
</comment>
<sequence>MKRTKSKRIKGMTLVEMLVSLVILTFVVGAVYTILNLQTIRATQVQRTSVMQTDAQVALTLLKWDLASAGLAFPKVDTAIGAINGGPNAPDGISIKAVGLGIEAGRVKWSWLLDKANSPTVLVRAWSDSLYNFAVNETVVVLDKDRNILNPPGDLAILAVAPDTFHDPQGNPIPAQRLTLNNPLSAIAGLVVIRKFSSIYSPGLTIRAVNNKLVRGSDTLLDNVEDLQFAYGIDSDGDNVIDTYSNIAPQFATLGRKWAIRYTLVVTSRPMSGYTYHGDSISIEDHTYALSPVQKKMRRAILTGIISPQNLQP</sequence>
<dbReference type="Pfam" id="PF16074">
    <property type="entry name" value="PilW"/>
    <property type="match status" value="1"/>
</dbReference>
<organism evidence="2 3">
    <name type="scientific">candidate division WOR-3 bacterium 4484_100</name>
    <dbReference type="NCBI Taxonomy" id="1936077"/>
    <lineage>
        <taxon>Bacteria</taxon>
        <taxon>Bacteria division WOR-3</taxon>
    </lineage>
</organism>
<keyword evidence="1" id="KW-0812">Transmembrane</keyword>
<proteinExistence type="predicted"/>
<dbReference type="NCBIfam" id="TIGR02532">
    <property type="entry name" value="IV_pilin_GFxxxE"/>
    <property type="match status" value="1"/>
</dbReference>
<evidence type="ECO:0000256" key="1">
    <source>
        <dbReference type="SAM" id="Phobius"/>
    </source>
</evidence>
<dbReference type="GO" id="GO:0043683">
    <property type="term" value="P:type IV pilus assembly"/>
    <property type="evidence" value="ECO:0007669"/>
    <property type="project" value="InterPro"/>
</dbReference>
<keyword evidence="1" id="KW-0472">Membrane</keyword>
<dbReference type="PROSITE" id="PS00409">
    <property type="entry name" value="PROKAR_NTER_METHYL"/>
    <property type="match status" value="1"/>
</dbReference>
<dbReference type="Pfam" id="PF07963">
    <property type="entry name" value="N_methyl"/>
    <property type="match status" value="1"/>
</dbReference>
<gene>
    <name evidence="2" type="ORF">BXT86_01695</name>
</gene>
<feature type="transmembrane region" description="Helical" evidence="1">
    <location>
        <begin position="12"/>
        <end position="35"/>
    </location>
</feature>
<dbReference type="AlphaFoldDB" id="A0A1V4QGA1"/>
<evidence type="ECO:0000313" key="2">
    <source>
        <dbReference type="EMBL" id="OPX18344.1"/>
    </source>
</evidence>
<dbReference type="EMBL" id="MUKB01000021">
    <property type="protein sequence ID" value="OPX18344.1"/>
    <property type="molecule type" value="Genomic_DNA"/>
</dbReference>
<reference evidence="3" key="1">
    <citation type="submission" date="2017-01" db="EMBL/GenBank/DDBJ databases">
        <title>Novel pathways for hydrocarbon cycling and metabolic interdependencies in hydrothermal sediment communities.</title>
        <authorList>
            <person name="Dombrowski N."/>
            <person name="Seitz K."/>
            <person name="Teske A."/>
            <person name="Baker B."/>
        </authorList>
    </citation>
    <scope>NUCLEOTIDE SEQUENCE [LARGE SCALE GENOMIC DNA]</scope>
</reference>
<dbReference type="InterPro" id="IPR032092">
    <property type="entry name" value="PilW"/>
</dbReference>
<keyword evidence="1" id="KW-1133">Transmembrane helix</keyword>
<dbReference type="Proteomes" id="UP000191663">
    <property type="component" value="Unassembled WGS sequence"/>
</dbReference>
<evidence type="ECO:0008006" key="4">
    <source>
        <dbReference type="Google" id="ProtNLM"/>
    </source>
</evidence>